<dbReference type="HAMAP" id="MF_01357">
    <property type="entry name" value="NDH1_NuoC"/>
    <property type="match status" value="1"/>
</dbReference>
<reference evidence="7 8" key="1">
    <citation type="submission" date="2017-07" db="EMBL/GenBank/DDBJ databases">
        <title>Elstera cyanobacteriorum sp. nov., a novel bacterium isolated from cyanobacterial aggregates in a eutrophic lake.</title>
        <authorList>
            <person name="Cai H."/>
        </authorList>
    </citation>
    <scope>NUCLEOTIDE SEQUENCE [LARGE SCALE GENOMIC DNA]</scope>
    <source>
        <strain evidence="7 8">TH019</strain>
    </source>
</reference>
<proteinExistence type="inferred from homology"/>
<dbReference type="NCBIfam" id="NF004730">
    <property type="entry name" value="PRK06074.1-1"/>
    <property type="match status" value="1"/>
</dbReference>
<evidence type="ECO:0000256" key="5">
    <source>
        <dbReference type="RuleBase" id="RU003582"/>
    </source>
</evidence>
<comment type="subcellular location">
    <subcellularLocation>
        <location evidence="3">Cell membrane</location>
        <topology evidence="3">Peripheral membrane protein</topology>
        <orientation evidence="3">Cytoplasmic side</orientation>
    </subcellularLocation>
</comment>
<keyword evidence="3" id="KW-1003">Cell membrane</keyword>
<name>A0A255XNG3_9PROT</name>
<keyword evidence="8" id="KW-1185">Reference proteome</keyword>
<dbReference type="InterPro" id="IPR001268">
    <property type="entry name" value="NADH_UbQ_OxRdtase_30kDa_su"/>
</dbReference>
<comment type="caution">
    <text evidence="7">The sequence shown here is derived from an EMBL/GenBank/DDBJ whole genome shotgun (WGS) entry which is preliminary data.</text>
</comment>
<comment type="function">
    <text evidence="3">NDH-1 shuttles electrons from NADH, via FMN and iron-sulfur (Fe-S) centers, to quinones in the respiratory chain. The immediate electron acceptor for the enzyme in this species is believed to be ubiquinone. Couples the redox reaction to proton translocation (for every two electrons transferred, four hydrogen ions are translocated across the cytoplasmic membrane), and thus conserves the redox energy in a proton gradient.</text>
</comment>
<keyword evidence="3" id="KW-0472">Membrane</keyword>
<dbReference type="EMBL" id="NOXS01000032">
    <property type="protein sequence ID" value="OYQ18523.1"/>
    <property type="molecule type" value="Genomic_DNA"/>
</dbReference>
<dbReference type="NCBIfam" id="TIGR01961">
    <property type="entry name" value="NuoC_fam"/>
    <property type="match status" value="1"/>
</dbReference>
<keyword evidence="3 5" id="KW-0874">Quinone</keyword>
<keyword evidence="2 3" id="KW-0813">Transport</keyword>
<dbReference type="GO" id="GO:0008137">
    <property type="term" value="F:NADH dehydrogenase (ubiquinone) activity"/>
    <property type="evidence" value="ECO:0007669"/>
    <property type="project" value="InterPro"/>
</dbReference>
<dbReference type="Pfam" id="PF00329">
    <property type="entry name" value="Complex1_30kDa"/>
    <property type="match status" value="1"/>
</dbReference>
<dbReference type="InterPro" id="IPR010218">
    <property type="entry name" value="NADH_DH_suC"/>
</dbReference>
<dbReference type="GO" id="GO:0005886">
    <property type="term" value="C:plasma membrane"/>
    <property type="evidence" value="ECO:0007669"/>
    <property type="project" value="UniProtKB-SubCell"/>
</dbReference>
<dbReference type="GO" id="GO:0048038">
    <property type="term" value="F:quinone binding"/>
    <property type="evidence" value="ECO:0007669"/>
    <property type="project" value="UniProtKB-KW"/>
</dbReference>
<dbReference type="InterPro" id="IPR020396">
    <property type="entry name" value="NADH_UbQ_OxRdtase_CS"/>
</dbReference>
<dbReference type="PROSITE" id="PS00542">
    <property type="entry name" value="COMPLEX1_30K"/>
    <property type="match status" value="1"/>
</dbReference>
<dbReference type="PANTHER" id="PTHR10884">
    <property type="entry name" value="NADH DEHYDROGENASE UBIQUINONE IRON-SULFUR PROTEIN 3"/>
    <property type="match status" value="1"/>
</dbReference>
<dbReference type="OrthoDB" id="9803286at2"/>
<dbReference type="Proteomes" id="UP000216361">
    <property type="component" value="Unassembled WGS sequence"/>
</dbReference>
<dbReference type="AlphaFoldDB" id="A0A255XNG3"/>
<evidence type="ECO:0000256" key="3">
    <source>
        <dbReference type="HAMAP-Rule" id="MF_01357"/>
    </source>
</evidence>
<feature type="domain" description="NADH:ubiquinone oxidoreductase 30kDa subunit" evidence="6">
    <location>
        <begin position="34"/>
        <end position="153"/>
    </location>
</feature>
<evidence type="ECO:0000256" key="2">
    <source>
        <dbReference type="ARBA" id="ARBA00022448"/>
    </source>
</evidence>
<dbReference type="NCBIfam" id="NF004733">
    <property type="entry name" value="PRK06074.1-5"/>
    <property type="match status" value="1"/>
</dbReference>
<keyword evidence="3 4" id="KW-0520">NAD</keyword>
<comment type="catalytic activity">
    <reaction evidence="3 5">
        <text>a quinone + NADH + 5 H(+)(in) = a quinol + NAD(+) + 4 H(+)(out)</text>
        <dbReference type="Rhea" id="RHEA:57888"/>
        <dbReference type="ChEBI" id="CHEBI:15378"/>
        <dbReference type="ChEBI" id="CHEBI:24646"/>
        <dbReference type="ChEBI" id="CHEBI:57540"/>
        <dbReference type="ChEBI" id="CHEBI:57945"/>
        <dbReference type="ChEBI" id="CHEBI:132124"/>
    </reaction>
</comment>
<gene>
    <name evidence="3" type="primary">nuoC</name>
    <name evidence="7" type="ORF">CHR90_09595</name>
</gene>
<sequence>MVETLEQLGAHIAQRSGAAVTAVDLSGGELTLSTTADNLLTLMGFLRDDAACLFKTCVDVCGVDYPERELRFDVVYHLLSLKKNLRLRVRLETDDATAVPSVTGLWPSAGWYERETWDMYGVFFSGHPDLRRILTDYGFEGHPLRKDFPLTGYVELRYDEEQKRVVYEPVKLTQDFRSFDFMSPWEGMTRDRPVLPGDEKAAQNG</sequence>
<dbReference type="RefSeq" id="WP_094408786.1">
    <property type="nucleotide sequence ID" value="NZ_BMJZ01000001.1"/>
</dbReference>
<evidence type="ECO:0000256" key="1">
    <source>
        <dbReference type="ARBA" id="ARBA00007569"/>
    </source>
</evidence>
<protein>
    <recommendedName>
        <fullName evidence="3">NADH-quinone oxidoreductase subunit C</fullName>
        <ecNumber evidence="3">7.1.1.-</ecNumber>
    </recommendedName>
    <alternativeName>
        <fullName evidence="3">NADH dehydrogenase I subunit C</fullName>
    </alternativeName>
    <alternativeName>
        <fullName evidence="3">NDH-1 subunit C</fullName>
    </alternativeName>
</protein>
<accession>A0A255XNG3</accession>
<evidence type="ECO:0000256" key="4">
    <source>
        <dbReference type="RuleBase" id="RU003456"/>
    </source>
</evidence>
<dbReference type="SUPFAM" id="SSF143243">
    <property type="entry name" value="Nqo5-like"/>
    <property type="match status" value="1"/>
</dbReference>
<keyword evidence="3" id="KW-0830">Ubiquinone</keyword>
<keyword evidence="3 4" id="KW-1278">Translocase</keyword>
<evidence type="ECO:0000313" key="8">
    <source>
        <dbReference type="Proteomes" id="UP000216361"/>
    </source>
</evidence>
<dbReference type="Gene3D" id="3.30.460.80">
    <property type="entry name" value="NADH:ubiquinone oxidoreductase, 30kDa subunit"/>
    <property type="match status" value="1"/>
</dbReference>
<dbReference type="GO" id="GO:0050136">
    <property type="term" value="F:NADH dehydrogenase (quinone) (non-electrogenic) activity"/>
    <property type="evidence" value="ECO:0007669"/>
    <property type="project" value="UniProtKB-UniRule"/>
</dbReference>
<evidence type="ECO:0000313" key="7">
    <source>
        <dbReference type="EMBL" id="OYQ18523.1"/>
    </source>
</evidence>
<dbReference type="PANTHER" id="PTHR10884:SF14">
    <property type="entry name" value="NADH DEHYDROGENASE [UBIQUINONE] IRON-SULFUR PROTEIN 3, MITOCHONDRIAL"/>
    <property type="match status" value="1"/>
</dbReference>
<organism evidence="7 8">
    <name type="scientific">Elstera cyanobacteriorum</name>
    <dbReference type="NCBI Taxonomy" id="2022747"/>
    <lineage>
        <taxon>Bacteria</taxon>
        <taxon>Pseudomonadati</taxon>
        <taxon>Pseudomonadota</taxon>
        <taxon>Alphaproteobacteria</taxon>
        <taxon>Rhodospirillales</taxon>
        <taxon>Rhodospirillaceae</taxon>
        <taxon>Elstera</taxon>
    </lineage>
</organism>
<comment type="similarity">
    <text evidence="1 3 4">Belongs to the complex I 30 kDa subunit family.</text>
</comment>
<evidence type="ECO:0000259" key="6">
    <source>
        <dbReference type="Pfam" id="PF00329"/>
    </source>
</evidence>
<dbReference type="InterPro" id="IPR037232">
    <property type="entry name" value="NADH_quin_OxRdtase_su_C/D-like"/>
</dbReference>
<comment type="subunit">
    <text evidence="3">NDH-1 is composed of 14 different subunits. Subunits NuoB, C, D, E, F, and G constitute the peripheral sector of the complex.</text>
</comment>
<dbReference type="EC" id="7.1.1.-" evidence="3"/>